<reference evidence="2 3" key="1">
    <citation type="submission" date="2018-10" db="EMBL/GenBank/DDBJ databases">
        <title>Notoacmeibacter sp. M2BS9Y-3-1, whole genome shotgun sequence.</title>
        <authorList>
            <person name="Tuo L."/>
        </authorList>
    </citation>
    <scope>NUCLEOTIDE SEQUENCE [LARGE SCALE GENOMIC DNA]</scope>
    <source>
        <strain evidence="2 3">M2BS9Y-3-1</strain>
    </source>
</reference>
<dbReference type="Pfam" id="PF08823">
    <property type="entry name" value="PG_binding_2"/>
    <property type="match status" value="1"/>
</dbReference>
<gene>
    <name evidence="2" type="ORF">D8780_12945</name>
</gene>
<sequence>MTYSIIGRDRNRGEIGCAVQSKFPGVASIVLHGRGGVGAVTTQGFADPRAAVKMLDLMERGARADEAITIAVRDIDGVSERQFGVMAMHGQGVGHTGAMMDQWNGVSACEPGKECLVSGNALSNERVLPAMIEVFEATSELSLSERLIAALRAGRDAGGELRGQQAAGLLVVKEEGGYGGLSDRMVDITIYDHEEPIDELARCFRMHQLSYFPSDPEQMEPIEGETAAFLRELLSKQGYSVSGGQEWKQADTDVLARFLGEANYDNRIHYDGRIDGEVLHDLRRRFA</sequence>
<dbReference type="EMBL" id="RCWN01000001">
    <property type="protein sequence ID" value="RLQ89006.1"/>
    <property type="molecule type" value="Genomic_DNA"/>
</dbReference>
<feature type="domain" description="Putative peptidoglycan binding" evidence="1">
    <location>
        <begin position="216"/>
        <end position="280"/>
    </location>
</feature>
<evidence type="ECO:0000259" key="1">
    <source>
        <dbReference type="Pfam" id="PF08823"/>
    </source>
</evidence>
<dbReference type="PANTHER" id="PTHR39328">
    <property type="entry name" value="BLL2871 PROTEIN"/>
    <property type="match status" value="1"/>
</dbReference>
<dbReference type="Pfam" id="PF06267">
    <property type="entry name" value="DUF1028"/>
    <property type="match status" value="1"/>
</dbReference>
<dbReference type="AlphaFoldDB" id="A0A3L7JE98"/>
<proteinExistence type="predicted"/>
<evidence type="ECO:0000313" key="2">
    <source>
        <dbReference type="EMBL" id="RLQ89006.1"/>
    </source>
</evidence>
<dbReference type="SUPFAM" id="SSF56235">
    <property type="entry name" value="N-terminal nucleophile aminohydrolases (Ntn hydrolases)"/>
    <property type="match status" value="1"/>
</dbReference>
<comment type="caution">
    <text evidence="2">The sequence shown here is derived from an EMBL/GenBank/DDBJ whole genome shotgun (WGS) entry which is preliminary data.</text>
</comment>
<dbReference type="InterPro" id="IPR014927">
    <property type="entry name" value="PG-bd_2"/>
</dbReference>
<keyword evidence="3" id="KW-1185">Reference proteome</keyword>
<protein>
    <submittedName>
        <fullName evidence="2">DUF1028 domain-containing protein</fullName>
    </submittedName>
</protein>
<dbReference type="Gene3D" id="3.60.20.10">
    <property type="entry name" value="Glutamine Phosphoribosylpyrophosphate, subunit 1, domain 1"/>
    <property type="match status" value="1"/>
</dbReference>
<dbReference type="RefSeq" id="WP_121645973.1">
    <property type="nucleotide sequence ID" value="NZ_RCWN01000001.1"/>
</dbReference>
<accession>A0A3L7JE98</accession>
<dbReference type="InterPro" id="IPR010430">
    <property type="entry name" value="DUF1028"/>
</dbReference>
<evidence type="ECO:0000313" key="3">
    <source>
        <dbReference type="Proteomes" id="UP000281094"/>
    </source>
</evidence>
<dbReference type="Proteomes" id="UP000281094">
    <property type="component" value="Unassembled WGS sequence"/>
</dbReference>
<dbReference type="InterPro" id="IPR029055">
    <property type="entry name" value="Ntn_hydrolases_N"/>
</dbReference>
<dbReference type="PANTHER" id="PTHR39328:SF1">
    <property type="entry name" value="BLL2871 PROTEIN"/>
    <property type="match status" value="1"/>
</dbReference>
<name>A0A3L7JE98_9HYPH</name>
<organism evidence="2 3">
    <name type="scientific">Notoacmeibacter ruber</name>
    <dbReference type="NCBI Taxonomy" id="2670375"/>
    <lineage>
        <taxon>Bacteria</taxon>
        <taxon>Pseudomonadati</taxon>
        <taxon>Pseudomonadota</taxon>
        <taxon>Alphaproteobacteria</taxon>
        <taxon>Hyphomicrobiales</taxon>
        <taxon>Notoacmeibacteraceae</taxon>
        <taxon>Notoacmeibacter</taxon>
    </lineage>
</organism>